<dbReference type="PANTHER" id="PTHR35186:SF4">
    <property type="entry name" value="PRION-INHIBITION AND PROPAGATION HELO DOMAIN-CONTAINING PROTEIN"/>
    <property type="match status" value="1"/>
</dbReference>
<reference evidence="4" key="1">
    <citation type="journal article" date="2023" name="Mol. Phylogenet. Evol.">
        <title>Genome-scale phylogeny and comparative genomics of the fungal order Sordariales.</title>
        <authorList>
            <person name="Hensen N."/>
            <person name="Bonometti L."/>
            <person name="Westerberg I."/>
            <person name="Brannstrom I.O."/>
            <person name="Guillou S."/>
            <person name="Cros-Aarteil S."/>
            <person name="Calhoun S."/>
            <person name="Haridas S."/>
            <person name="Kuo A."/>
            <person name="Mondo S."/>
            <person name="Pangilinan J."/>
            <person name="Riley R."/>
            <person name="LaButti K."/>
            <person name="Andreopoulos B."/>
            <person name="Lipzen A."/>
            <person name="Chen C."/>
            <person name="Yan M."/>
            <person name="Daum C."/>
            <person name="Ng V."/>
            <person name="Clum A."/>
            <person name="Steindorff A."/>
            <person name="Ohm R.A."/>
            <person name="Martin F."/>
            <person name="Silar P."/>
            <person name="Natvig D.O."/>
            <person name="Lalanne C."/>
            <person name="Gautier V."/>
            <person name="Ament-Velasquez S.L."/>
            <person name="Kruys A."/>
            <person name="Hutchinson M.I."/>
            <person name="Powell A.J."/>
            <person name="Barry K."/>
            <person name="Miller A.N."/>
            <person name="Grigoriev I.V."/>
            <person name="Debuchy R."/>
            <person name="Gladieux P."/>
            <person name="Hiltunen Thoren M."/>
            <person name="Johannesson H."/>
        </authorList>
    </citation>
    <scope>NUCLEOTIDE SEQUENCE</scope>
    <source>
        <strain evidence="4">CBS 118394</strain>
    </source>
</reference>
<proteinExistence type="predicted"/>
<evidence type="ECO:0000259" key="3">
    <source>
        <dbReference type="Pfam" id="PF24476"/>
    </source>
</evidence>
<reference evidence="4" key="2">
    <citation type="submission" date="2023-06" db="EMBL/GenBank/DDBJ databases">
        <authorList>
            <consortium name="Lawrence Berkeley National Laboratory"/>
            <person name="Haridas S."/>
            <person name="Hensen N."/>
            <person name="Bonometti L."/>
            <person name="Westerberg I."/>
            <person name="Brannstrom I.O."/>
            <person name="Guillou S."/>
            <person name="Cros-Aarteil S."/>
            <person name="Calhoun S."/>
            <person name="Kuo A."/>
            <person name="Mondo S."/>
            <person name="Pangilinan J."/>
            <person name="Riley R."/>
            <person name="Labutti K."/>
            <person name="Andreopoulos B."/>
            <person name="Lipzen A."/>
            <person name="Chen C."/>
            <person name="Yanf M."/>
            <person name="Daum C."/>
            <person name="Ng V."/>
            <person name="Clum A."/>
            <person name="Steindorff A."/>
            <person name="Ohm R."/>
            <person name="Martin F."/>
            <person name="Silar P."/>
            <person name="Natvig D."/>
            <person name="Lalanne C."/>
            <person name="Gautier V."/>
            <person name="Ament-Velasquez S.L."/>
            <person name="Kruys A."/>
            <person name="Hutchinson M.I."/>
            <person name="Powell A.J."/>
            <person name="Barry K."/>
            <person name="Miller A.N."/>
            <person name="Grigoriev I.V."/>
            <person name="Debuchy R."/>
            <person name="Gladieux P."/>
            <person name="Thoren M.H."/>
            <person name="Johannesson H."/>
        </authorList>
    </citation>
    <scope>NUCLEOTIDE SEQUENCE</scope>
    <source>
        <strain evidence="4">CBS 118394</strain>
    </source>
</reference>
<dbReference type="EMBL" id="JAUEDM010000006">
    <property type="protein sequence ID" value="KAK3315569.1"/>
    <property type="molecule type" value="Genomic_DNA"/>
</dbReference>
<protein>
    <recommendedName>
        <fullName evidence="3">DUF7580 domain-containing protein</fullName>
    </recommendedName>
</protein>
<dbReference type="PANTHER" id="PTHR35186">
    <property type="entry name" value="ANK_REP_REGION DOMAIN-CONTAINING PROTEIN"/>
    <property type="match status" value="1"/>
</dbReference>
<gene>
    <name evidence="4" type="ORF">B0H66DRAFT_565603</name>
</gene>
<dbReference type="InterPro" id="IPR056002">
    <property type="entry name" value="DUF7580"/>
</dbReference>
<dbReference type="AlphaFoldDB" id="A0AAE0HZM2"/>
<evidence type="ECO:0000313" key="4">
    <source>
        <dbReference type="EMBL" id="KAK3315569.1"/>
    </source>
</evidence>
<evidence type="ECO:0000256" key="1">
    <source>
        <dbReference type="SAM" id="MobiDB-lite"/>
    </source>
</evidence>
<keyword evidence="5" id="KW-1185">Reference proteome</keyword>
<organism evidence="4 5">
    <name type="scientific">Apodospora peruviana</name>
    <dbReference type="NCBI Taxonomy" id="516989"/>
    <lineage>
        <taxon>Eukaryota</taxon>
        <taxon>Fungi</taxon>
        <taxon>Dikarya</taxon>
        <taxon>Ascomycota</taxon>
        <taxon>Pezizomycotina</taxon>
        <taxon>Sordariomycetes</taxon>
        <taxon>Sordariomycetidae</taxon>
        <taxon>Sordariales</taxon>
        <taxon>Lasiosphaeriaceae</taxon>
        <taxon>Apodospora</taxon>
    </lineage>
</organism>
<evidence type="ECO:0000313" key="5">
    <source>
        <dbReference type="Proteomes" id="UP001283341"/>
    </source>
</evidence>
<feature type="signal peptide" evidence="2">
    <location>
        <begin position="1"/>
        <end position="20"/>
    </location>
</feature>
<name>A0AAE0HZM2_9PEZI</name>
<feature type="domain" description="DUF7580" evidence="3">
    <location>
        <begin position="368"/>
        <end position="627"/>
    </location>
</feature>
<dbReference type="Pfam" id="PF24476">
    <property type="entry name" value="DUF7580"/>
    <property type="match status" value="1"/>
</dbReference>
<accession>A0AAE0HZM2</accession>
<feature type="chain" id="PRO_5041994666" description="DUF7580 domain-containing protein" evidence="2">
    <location>
        <begin position="21"/>
        <end position="639"/>
    </location>
</feature>
<sequence>MSGFEIAGIVLAAFSIVADAGKDSRGVYQKLKRWWSFGIAFEDFLLQLDTERVAFLQNLDNLLSSVDISHHQKTRLMGDAHCDLWVDPYVQAELRRRITSSYYDWYISVMNDIRDALKEASDFLPTAQVEQIDSKSMEHMIFRMKTSFSSRKERVLERIQNRNEEVSKFLLRESLHLQTQTSSTGQKISSRSSSNTYRRFIRSQKKSRDLYDSLRFVWKCDCPTAHICGIASSNLLDGPDNNPFKLLFDDGTRYSQVRVEELDAEEDNDSSCFQPGSAGRAGVVQDLSDLRQQVVTKNKFKKLKESKGKGVLKMFAKSSASAVLNPSGTLTTTGSSSTVTTSASMSKSKQAVGFANMPTQTAKPTPTTAKITRLCTSLKSARASVEAYLGCLETKENSNTKLLLRLDSPGHETPTLETLEAFLTTTPYRYKRMRVALDMVLNLLSLDSAIWISPDLDKNRVVVIRETSQQKDTPSVPYIVAARSQPQSHSTQTTPPNPTTSSSTYTSPASGTTTTTRNHQPLTADQTQKCLLALGILLLELLFGQTLEEHPQRNNFMGPDGKPNSYTDMCTAMEWQKKVELEVGDGLPEAIQRCVYCDFGVERDLTSPKFVQAVLEFVVEPLRDFLSRWNRNVSVLTGY</sequence>
<comment type="caution">
    <text evidence="4">The sequence shown here is derived from an EMBL/GenBank/DDBJ whole genome shotgun (WGS) entry which is preliminary data.</text>
</comment>
<feature type="compositionally biased region" description="Low complexity" evidence="1">
    <location>
        <begin position="484"/>
        <end position="516"/>
    </location>
</feature>
<feature type="region of interest" description="Disordered" evidence="1">
    <location>
        <begin position="483"/>
        <end position="521"/>
    </location>
</feature>
<dbReference type="Proteomes" id="UP001283341">
    <property type="component" value="Unassembled WGS sequence"/>
</dbReference>
<evidence type="ECO:0000256" key="2">
    <source>
        <dbReference type="SAM" id="SignalP"/>
    </source>
</evidence>
<keyword evidence="2" id="KW-0732">Signal</keyword>